<keyword evidence="2" id="KW-1133">Transmembrane helix</keyword>
<feature type="domain" description="Cytochrome b5 heme-binding" evidence="3">
    <location>
        <begin position="52"/>
        <end position="145"/>
    </location>
</feature>
<evidence type="ECO:0000256" key="1">
    <source>
        <dbReference type="ARBA" id="ARBA00038357"/>
    </source>
</evidence>
<name>G0TVD6_TRYVY</name>
<dbReference type="OMA" id="DEINADW"/>
<feature type="transmembrane region" description="Helical" evidence="2">
    <location>
        <begin position="14"/>
        <end position="34"/>
    </location>
</feature>
<evidence type="ECO:0000256" key="2">
    <source>
        <dbReference type="SAM" id="Phobius"/>
    </source>
</evidence>
<dbReference type="Gene3D" id="3.10.120.10">
    <property type="entry name" value="Cytochrome b5-like heme/steroid binding domain"/>
    <property type="match status" value="1"/>
</dbReference>
<dbReference type="GO" id="GO:0005783">
    <property type="term" value="C:endoplasmic reticulum"/>
    <property type="evidence" value="ECO:0007669"/>
    <property type="project" value="TreeGrafter"/>
</dbReference>
<dbReference type="GO" id="GO:0016020">
    <property type="term" value="C:membrane"/>
    <property type="evidence" value="ECO:0007669"/>
    <property type="project" value="TreeGrafter"/>
</dbReference>
<dbReference type="AlphaFoldDB" id="G0TVD6"/>
<protein>
    <recommendedName>
        <fullName evidence="3">Cytochrome b5 heme-binding domain-containing protein</fullName>
    </recommendedName>
</protein>
<dbReference type="PANTHER" id="PTHR10281:SF104">
    <property type="entry name" value="CYTOCHROME B5 HEME-BINDING DOMAIN-CONTAINING PROTEIN"/>
    <property type="match status" value="1"/>
</dbReference>
<dbReference type="Pfam" id="PF00173">
    <property type="entry name" value="Cyt-b5"/>
    <property type="match status" value="1"/>
</dbReference>
<dbReference type="VEuPathDB" id="TriTrypDB:TvY486_0501110"/>
<accession>G0TVD6</accession>
<proteinExistence type="inferred from homology"/>
<dbReference type="PANTHER" id="PTHR10281">
    <property type="entry name" value="MEMBRANE-ASSOCIATED PROGESTERONE RECEPTOR COMPONENT-RELATED"/>
    <property type="match status" value="1"/>
</dbReference>
<dbReference type="SMART" id="SM01117">
    <property type="entry name" value="Cyt-b5"/>
    <property type="match status" value="1"/>
</dbReference>
<dbReference type="SUPFAM" id="SSF55856">
    <property type="entry name" value="Cytochrome b5-like heme/steroid binding domain"/>
    <property type="match status" value="1"/>
</dbReference>
<evidence type="ECO:0000313" key="4">
    <source>
        <dbReference type="EMBL" id="CCC47902.1"/>
    </source>
</evidence>
<keyword evidence="2" id="KW-0812">Transmembrane</keyword>
<organism evidence="4">
    <name type="scientific">Trypanosoma vivax (strain Y486)</name>
    <dbReference type="NCBI Taxonomy" id="1055687"/>
    <lineage>
        <taxon>Eukaryota</taxon>
        <taxon>Discoba</taxon>
        <taxon>Euglenozoa</taxon>
        <taxon>Kinetoplastea</taxon>
        <taxon>Metakinetoplastina</taxon>
        <taxon>Trypanosomatida</taxon>
        <taxon>Trypanosomatidae</taxon>
        <taxon>Trypanosoma</taxon>
        <taxon>Duttonella</taxon>
    </lineage>
</organism>
<sequence length="159" mass="18024">MQFNFSEGLSFGCFISSFIAGFVVLMCATLFLRARQRLVGTARTLSFVPRGYTLEELSEYDGVRKPQAFVAVRGVIYNCSLDFYGANAPYNAFAGRDSSRHLGKMKVGREETNADWTTLCVEHLAVLDDWEARFRGKYEVVGWIIPSDDFCERSKKFDP</sequence>
<evidence type="ECO:0000259" key="3">
    <source>
        <dbReference type="SMART" id="SM01117"/>
    </source>
</evidence>
<dbReference type="EMBL" id="HE573021">
    <property type="protein sequence ID" value="CCC47902.1"/>
    <property type="molecule type" value="Genomic_DNA"/>
</dbReference>
<dbReference type="InterPro" id="IPR036400">
    <property type="entry name" value="Cyt_B5-like_heme/steroid_sf"/>
</dbReference>
<dbReference type="InterPro" id="IPR050577">
    <property type="entry name" value="MAPR/NEUFC/NENF-like"/>
</dbReference>
<reference evidence="4" key="1">
    <citation type="journal article" date="2012" name="Proc. Natl. Acad. Sci. U.S.A.">
        <title>Antigenic diversity is generated by distinct evolutionary mechanisms in African trypanosome species.</title>
        <authorList>
            <person name="Jackson A.P."/>
            <person name="Berry A."/>
            <person name="Aslett M."/>
            <person name="Allison H.C."/>
            <person name="Burton P."/>
            <person name="Vavrova-Anderson J."/>
            <person name="Brown R."/>
            <person name="Browne H."/>
            <person name="Corton N."/>
            <person name="Hauser H."/>
            <person name="Gamble J."/>
            <person name="Gilderthorp R."/>
            <person name="Marcello L."/>
            <person name="McQuillan J."/>
            <person name="Otto T.D."/>
            <person name="Quail M.A."/>
            <person name="Sanders M.J."/>
            <person name="van Tonder A."/>
            <person name="Ginger M.L."/>
            <person name="Field M.C."/>
            <person name="Barry J.D."/>
            <person name="Hertz-Fowler C."/>
            <person name="Berriman M."/>
        </authorList>
    </citation>
    <scope>NUCLEOTIDE SEQUENCE</scope>
    <source>
        <strain evidence="4">Y486</strain>
    </source>
</reference>
<comment type="similarity">
    <text evidence="1">Belongs to the cytochrome b5 family. MAPR subfamily.</text>
</comment>
<keyword evidence="2" id="KW-0472">Membrane</keyword>
<dbReference type="InterPro" id="IPR001199">
    <property type="entry name" value="Cyt_B5-like_heme/steroid-bd"/>
</dbReference>
<gene>
    <name evidence="4" type="ORF">TVY486_0501110</name>
</gene>